<evidence type="ECO:0000256" key="2">
    <source>
        <dbReference type="ARBA" id="ARBA00022691"/>
    </source>
</evidence>
<dbReference type="InterPro" id="IPR058240">
    <property type="entry name" value="rSAM_sf"/>
</dbReference>
<sequence>MENMARHLLIVPSLSCPAQCSYCFGPHQGSGRMDERVLMRTAEWLSALPGDGETLEVTFHGGEPLTAGVQFYQRALPLLMQSWRGKSVRFSIQSNLWLLNEAFLELFSGFPVSIGTSLDGPEEMNDRQRGAGYFRRTMQGIEKARLYGVPVGVIATFTASSARRWREVVEFFAREGLSFSVHAALPVLGVDLAKQPWVLPPSAYGELMVALLDYYLENLRRVRIATLDAMIRSVVRGKGGMCTFGNCLGEYLAVGADGGVYPCQRFAGMDAFRLGSIEGSRQLLEASPAWVKLANRESQVVEVCGECEFFDICHGGCPYNVLANGQEGIRDPYCEAYRSIFQKIVILGTEEFFKPEHIRAIVDASPQREQNLSTGGILDLMNGKPHPFEVAQNAGQVLGAVALAASRSAYEATEKLSRAGLVREPGRTLQALEQLKKRLTEPKTILNNLYLHVTFDCSLRCSHCYAYGGERGGAIFPAEEVGKQAMEAGRLGFRHLVITGGEPLVHPQIEQILTALKKVDGVVRPLRTVLRTSLVGPLNETMLKLLVESVDEVVISVDGDPVMHDQRRGKGSYERTVANLRRLVEVRERAEISLAAVLPLAQAQSGPGQHVRALARELGIRRVRIRPLLPLGRAVDHTPDLEAEVVWGHLTPDERIAYGFTPAASCGMGQNLYLEPDGTAYPCYAWHAPAWALGNVLEEGGLEQIVCGDRFRQLRRATVDTRERCKGCAYRYLCGGACRAWGRVQEEAQVDLNQAPGDCSHLKERARGMVISALKYLEIPTERWEQAGLPLD</sequence>
<dbReference type="Pfam" id="PF13186">
    <property type="entry name" value="SPASM"/>
    <property type="match status" value="1"/>
</dbReference>
<dbReference type="InterPro" id="IPR007197">
    <property type="entry name" value="rSAM"/>
</dbReference>
<dbReference type="InterPro" id="IPR023867">
    <property type="entry name" value="Sulphatase_maturase_rSAM"/>
</dbReference>
<comment type="caution">
    <text evidence="8">The sequence shown here is derived from an EMBL/GenBank/DDBJ whole genome shotgun (WGS) entry which is preliminary data.</text>
</comment>
<evidence type="ECO:0000256" key="6">
    <source>
        <dbReference type="ARBA" id="ARBA00023601"/>
    </source>
</evidence>
<feature type="domain" description="Radical SAM core" evidence="7">
    <location>
        <begin position="443"/>
        <end position="661"/>
    </location>
</feature>
<gene>
    <name evidence="8" type="ORF">DEQ80_09620</name>
</gene>
<comment type="cofactor">
    <cofactor evidence="1">
        <name>[4Fe-4S] cluster</name>
        <dbReference type="ChEBI" id="CHEBI:49883"/>
    </cofactor>
</comment>
<dbReference type="AlphaFoldDB" id="A0A3D1JIQ1"/>
<dbReference type="SFLD" id="SFLDG01067">
    <property type="entry name" value="SPASM/twitch_domain_containing"/>
    <property type="match status" value="2"/>
</dbReference>
<dbReference type="SFLD" id="SFLDG01386">
    <property type="entry name" value="main_SPASM_domain-containing"/>
    <property type="match status" value="1"/>
</dbReference>
<dbReference type="InterPro" id="IPR023885">
    <property type="entry name" value="4Fe4S-binding_SPASM_dom"/>
</dbReference>
<feature type="domain" description="Radical SAM core" evidence="7">
    <location>
        <begin position="2"/>
        <end position="217"/>
    </location>
</feature>
<dbReference type="OrthoDB" id="9808591at2"/>
<dbReference type="GO" id="GO:0046872">
    <property type="term" value="F:metal ion binding"/>
    <property type="evidence" value="ECO:0007669"/>
    <property type="project" value="UniProtKB-KW"/>
</dbReference>
<reference evidence="8 9" key="1">
    <citation type="journal article" date="2018" name="Nat. Biotechnol.">
        <title>A standardized bacterial taxonomy based on genome phylogeny substantially revises the tree of life.</title>
        <authorList>
            <person name="Parks D.H."/>
            <person name="Chuvochina M."/>
            <person name="Waite D.W."/>
            <person name="Rinke C."/>
            <person name="Skarshewski A."/>
            <person name="Chaumeil P.A."/>
            <person name="Hugenholtz P."/>
        </authorList>
    </citation>
    <scope>NUCLEOTIDE SEQUENCE [LARGE SCALE GENOMIC DNA]</scope>
    <source>
        <strain evidence="8">UBA8781</strain>
    </source>
</reference>
<keyword evidence="3" id="KW-0479">Metal-binding</keyword>
<dbReference type="STRING" id="229919.GCA_001050195_01881"/>
<keyword evidence="4" id="KW-0408">Iron</keyword>
<dbReference type="CDD" id="cd01335">
    <property type="entry name" value="Radical_SAM"/>
    <property type="match status" value="2"/>
</dbReference>
<dbReference type="PANTHER" id="PTHR43273">
    <property type="entry name" value="ANAEROBIC SULFATASE-MATURATING ENZYME HOMOLOG ASLB-RELATED"/>
    <property type="match status" value="1"/>
</dbReference>
<evidence type="ECO:0000313" key="8">
    <source>
        <dbReference type="EMBL" id="HCE18105.1"/>
    </source>
</evidence>
<organism evidence="8 9">
    <name type="scientific">Anaerolinea thermolimosa</name>
    <dbReference type="NCBI Taxonomy" id="229919"/>
    <lineage>
        <taxon>Bacteria</taxon>
        <taxon>Bacillati</taxon>
        <taxon>Chloroflexota</taxon>
        <taxon>Anaerolineae</taxon>
        <taxon>Anaerolineales</taxon>
        <taxon>Anaerolineaceae</taxon>
        <taxon>Anaerolinea</taxon>
    </lineage>
</organism>
<accession>A0A3D1JIQ1</accession>
<dbReference type="Proteomes" id="UP000264141">
    <property type="component" value="Unassembled WGS sequence"/>
</dbReference>
<evidence type="ECO:0000256" key="3">
    <source>
        <dbReference type="ARBA" id="ARBA00022723"/>
    </source>
</evidence>
<dbReference type="SFLD" id="SFLDG01384">
    <property type="entry name" value="thioether_bond_formation_requi"/>
    <property type="match status" value="1"/>
</dbReference>
<dbReference type="GO" id="GO:0016491">
    <property type="term" value="F:oxidoreductase activity"/>
    <property type="evidence" value="ECO:0007669"/>
    <property type="project" value="InterPro"/>
</dbReference>
<keyword evidence="2" id="KW-0949">S-adenosyl-L-methionine</keyword>
<dbReference type="NCBIfam" id="TIGR04085">
    <property type="entry name" value="rSAM_more_4Fe4S"/>
    <property type="match status" value="2"/>
</dbReference>
<dbReference type="InterPro" id="IPR006638">
    <property type="entry name" value="Elp3/MiaA/NifB-like_rSAM"/>
</dbReference>
<evidence type="ECO:0000256" key="4">
    <source>
        <dbReference type="ARBA" id="ARBA00023004"/>
    </source>
</evidence>
<dbReference type="EMBL" id="DPBP01000037">
    <property type="protein sequence ID" value="HCE18105.1"/>
    <property type="molecule type" value="Genomic_DNA"/>
</dbReference>
<dbReference type="SUPFAM" id="SSF102114">
    <property type="entry name" value="Radical SAM enzymes"/>
    <property type="match status" value="2"/>
</dbReference>
<evidence type="ECO:0000256" key="5">
    <source>
        <dbReference type="ARBA" id="ARBA00023014"/>
    </source>
</evidence>
<name>A0A3D1JIQ1_9CHLR</name>
<evidence type="ECO:0000256" key="1">
    <source>
        <dbReference type="ARBA" id="ARBA00001966"/>
    </source>
</evidence>
<dbReference type="GO" id="GO:0051536">
    <property type="term" value="F:iron-sulfur cluster binding"/>
    <property type="evidence" value="ECO:0007669"/>
    <property type="project" value="UniProtKB-KW"/>
</dbReference>
<dbReference type="NCBIfam" id="TIGR04083">
    <property type="entry name" value="rSAM_pep_methan"/>
    <property type="match status" value="1"/>
</dbReference>
<dbReference type="SFLD" id="SFLDG01072">
    <property type="entry name" value="dehydrogenase_like"/>
    <property type="match status" value="1"/>
</dbReference>
<dbReference type="InterPro" id="IPR013785">
    <property type="entry name" value="Aldolase_TIM"/>
</dbReference>
<dbReference type="PANTHER" id="PTHR43273:SF3">
    <property type="entry name" value="ANAEROBIC SULFATASE-MATURATING ENZYME HOMOLOG ASLB-RELATED"/>
    <property type="match status" value="1"/>
</dbReference>
<dbReference type="PROSITE" id="PS51918">
    <property type="entry name" value="RADICAL_SAM"/>
    <property type="match status" value="2"/>
</dbReference>
<keyword evidence="5" id="KW-0411">Iron-sulfur</keyword>
<dbReference type="SMART" id="SM00729">
    <property type="entry name" value="Elp3"/>
    <property type="match status" value="1"/>
</dbReference>
<evidence type="ECO:0000259" key="7">
    <source>
        <dbReference type="PROSITE" id="PS51918"/>
    </source>
</evidence>
<dbReference type="SFLD" id="SFLDS00029">
    <property type="entry name" value="Radical_SAM"/>
    <property type="match status" value="2"/>
</dbReference>
<evidence type="ECO:0000313" key="9">
    <source>
        <dbReference type="Proteomes" id="UP000264141"/>
    </source>
</evidence>
<proteinExistence type="inferred from homology"/>
<dbReference type="Gene3D" id="3.20.20.70">
    <property type="entry name" value="Aldolase class I"/>
    <property type="match status" value="3"/>
</dbReference>
<dbReference type="InterPro" id="IPR024018">
    <property type="entry name" value="CHP04083_rSAM"/>
</dbReference>
<dbReference type="Pfam" id="PF04055">
    <property type="entry name" value="Radical_SAM"/>
    <property type="match status" value="2"/>
</dbReference>
<protein>
    <submittedName>
        <fullName evidence="8">TIGR04083 family peptide-modifying radical SAM enzyme</fullName>
    </submittedName>
</protein>
<comment type="similarity">
    <text evidence="6">Belongs to the radical SAM superfamily. Anaerobic sulfatase-maturating enzyme family.</text>
</comment>